<name>A0A832SXP5_9CREN</name>
<evidence type="ECO:0000256" key="1">
    <source>
        <dbReference type="ARBA" id="ARBA00022741"/>
    </source>
</evidence>
<reference evidence="4" key="1">
    <citation type="journal article" date="2020" name="bioRxiv">
        <title>A rank-normalized archaeal taxonomy based on genome phylogeny resolves widespread incomplete and uneven classifications.</title>
        <authorList>
            <person name="Rinke C."/>
            <person name="Chuvochina M."/>
            <person name="Mussig A.J."/>
            <person name="Chaumeil P.-A."/>
            <person name="Waite D.W."/>
            <person name="Whitman W.B."/>
            <person name="Parks D.H."/>
            <person name="Hugenholtz P."/>
        </authorList>
    </citation>
    <scope>NUCLEOTIDE SEQUENCE</scope>
    <source>
        <strain evidence="4">UBA8839</strain>
    </source>
</reference>
<dbReference type="Proteomes" id="UP000651120">
    <property type="component" value="Unassembled WGS sequence"/>
</dbReference>
<dbReference type="SUPFAM" id="SSF52540">
    <property type="entry name" value="P-loop containing nucleoside triphosphate hydrolases"/>
    <property type="match status" value="1"/>
</dbReference>
<evidence type="ECO:0000256" key="2">
    <source>
        <dbReference type="ARBA" id="ARBA00022840"/>
    </source>
</evidence>
<dbReference type="InterPro" id="IPR003593">
    <property type="entry name" value="AAA+_ATPase"/>
</dbReference>
<gene>
    <name evidence="4" type="ORF">HA333_10405</name>
</gene>
<dbReference type="GeneID" id="1466183"/>
<keyword evidence="2 4" id="KW-0067">ATP-binding</keyword>
<dbReference type="Pfam" id="PF00005">
    <property type="entry name" value="ABC_tran"/>
    <property type="match status" value="1"/>
</dbReference>
<sequence>MLRLIDVWKKFDHWVLKGVALEVRGKALVYGHNGSGKTTLVKIAAGLLEPTKGRVERGGKLGVLLQYPLLHPDLTVDENLSFFAKAVGAEHSHIVEELGLRGYLHVRFAHLSYGWRKRADLARAMLGNPDVLILDEPLLGLDPSAREVVIDVVNRHRGPALITASTPCDYLAVKFDEYYYIHDGRLIQQRPQCSSS</sequence>
<dbReference type="PANTHER" id="PTHR43038:SF7">
    <property type="entry name" value="ABC TRANSPORT SYSTEM ATP-BINDING PROTEIN"/>
    <property type="match status" value="1"/>
</dbReference>
<proteinExistence type="predicted"/>
<accession>A0A832SXP5</accession>
<dbReference type="RefSeq" id="WP_011009516.1">
    <property type="nucleotide sequence ID" value="NZ_DAIOPL010000017.1"/>
</dbReference>
<dbReference type="PANTHER" id="PTHR43038">
    <property type="entry name" value="ATP-BINDING CASSETTE, SUB-FAMILY H, MEMBER 1"/>
    <property type="match status" value="1"/>
</dbReference>
<evidence type="ECO:0000259" key="3">
    <source>
        <dbReference type="PROSITE" id="PS50893"/>
    </source>
</evidence>
<dbReference type="Gene3D" id="3.40.50.300">
    <property type="entry name" value="P-loop containing nucleotide triphosphate hydrolases"/>
    <property type="match status" value="1"/>
</dbReference>
<dbReference type="GO" id="GO:0016887">
    <property type="term" value="F:ATP hydrolysis activity"/>
    <property type="evidence" value="ECO:0007669"/>
    <property type="project" value="InterPro"/>
</dbReference>
<keyword evidence="1" id="KW-0547">Nucleotide-binding</keyword>
<evidence type="ECO:0000313" key="5">
    <source>
        <dbReference type="Proteomes" id="UP000651120"/>
    </source>
</evidence>
<dbReference type="PROSITE" id="PS50893">
    <property type="entry name" value="ABC_TRANSPORTER_2"/>
    <property type="match status" value="1"/>
</dbReference>
<dbReference type="PROSITE" id="PS00211">
    <property type="entry name" value="ABC_TRANSPORTER_1"/>
    <property type="match status" value="1"/>
</dbReference>
<dbReference type="OMA" id="GRFGYCP"/>
<dbReference type="EMBL" id="DUJP01000033">
    <property type="protein sequence ID" value="HII47821.1"/>
    <property type="molecule type" value="Genomic_DNA"/>
</dbReference>
<evidence type="ECO:0000313" key="4">
    <source>
        <dbReference type="EMBL" id="HII47821.1"/>
    </source>
</evidence>
<comment type="caution">
    <text evidence="4">The sequence shown here is derived from an EMBL/GenBank/DDBJ whole genome shotgun (WGS) entry which is preliminary data.</text>
</comment>
<feature type="domain" description="ABC transporter" evidence="3">
    <location>
        <begin position="2"/>
        <end position="196"/>
    </location>
</feature>
<dbReference type="SMART" id="SM00382">
    <property type="entry name" value="AAA"/>
    <property type="match status" value="1"/>
</dbReference>
<dbReference type="GO" id="GO:0005524">
    <property type="term" value="F:ATP binding"/>
    <property type="evidence" value="ECO:0007669"/>
    <property type="project" value="UniProtKB-KW"/>
</dbReference>
<organism evidence="4 5">
    <name type="scientific">Pyrobaculum aerophilum</name>
    <dbReference type="NCBI Taxonomy" id="13773"/>
    <lineage>
        <taxon>Archaea</taxon>
        <taxon>Thermoproteota</taxon>
        <taxon>Thermoprotei</taxon>
        <taxon>Thermoproteales</taxon>
        <taxon>Thermoproteaceae</taxon>
        <taxon>Pyrobaculum</taxon>
    </lineage>
</organism>
<dbReference type="AlphaFoldDB" id="A0A832SXP5"/>
<dbReference type="InterPro" id="IPR017871">
    <property type="entry name" value="ABC_transporter-like_CS"/>
</dbReference>
<dbReference type="InterPro" id="IPR027417">
    <property type="entry name" value="P-loop_NTPase"/>
</dbReference>
<dbReference type="InterPro" id="IPR003439">
    <property type="entry name" value="ABC_transporter-like_ATP-bd"/>
</dbReference>
<protein>
    <submittedName>
        <fullName evidence="4">ABC transporter ATP-binding protein</fullName>
    </submittedName>
</protein>